<dbReference type="InterPro" id="IPR006121">
    <property type="entry name" value="HMA_dom"/>
</dbReference>
<comment type="subcellular location">
    <subcellularLocation>
        <location evidence="1 7">Membrane</location>
    </subcellularLocation>
</comment>
<evidence type="ECO:0000256" key="7">
    <source>
        <dbReference type="RuleBase" id="RU362081"/>
    </source>
</evidence>
<dbReference type="Pfam" id="PF24534">
    <property type="entry name" value="HMA_PCA1"/>
    <property type="match status" value="1"/>
</dbReference>
<keyword evidence="3 7" id="KW-0479">Metal-binding</keyword>
<feature type="compositionally biased region" description="Gly residues" evidence="8">
    <location>
        <begin position="1"/>
        <end position="16"/>
    </location>
</feature>
<feature type="region of interest" description="Disordered" evidence="8">
    <location>
        <begin position="205"/>
        <end position="287"/>
    </location>
</feature>
<dbReference type="InterPro" id="IPR036412">
    <property type="entry name" value="HAD-like_sf"/>
</dbReference>
<feature type="region of interest" description="Disordered" evidence="8">
    <location>
        <begin position="1"/>
        <end position="55"/>
    </location>
</feature>
<dbReference type="NCBIfam" id="TIGR01525">
    <property type="entry name" value="ATPase-IB_hvy"/>
    <property type="match status" value="1"/>
</dbReference>
<gene>
    <name evidence="12" type="ORF">MCOR33_006700</name>
</gene>
<evidence type="ECO:0000256" key="4">
    <source>
        <dbReference type="ARBA" id="ARBA00022967"/>
    </source>
</evidence>
<evidence type="ECO:0000313" key="12">
    <source>
        <dbReference type="EMBL" id="KAI6296826.1"/>
    </source>
</evidence>
<feature type="transmembrane region" description="Helical" evidence="7">
    <location>
        <begin position="769"/>
        <end position="796"/>
    </location>
</feature>
<feature type="domain" description="HMA" evidence="10">
    <location>
        <begin position="329"/>
        <end position="389"/>
    </location>
</feature>
<evidence type="ECO:0000259" key="10">
    <source>
        <dbReference type="Pfam" id="PF00403"/>
    </source>
</evidence>
<dbReference type="SUPFAM" id="SSF81653">
    <property type="entry name" value="Calcium ATPase, transduction domain A"/>
    <property type="match status" value="1"/>
</dbReference>
<name>A0ABQ8NGR2_PYRGI</name>
<evidence type="ECO:0000256" key="6">
    <source>
        <dbReference type="ARBA" id="ARBA00023136"/>
    </source>
</evidence>
<feature type="transmembrane region" description="Helical" evidence="7">
    <location>
        <begin position="544"/>
        <end position="563"/>
    </location>
</feature>
<feature type="region of interest" description="Disordered" evidence="8">
    <location>
        <begin position="1008"/>
        <end position="1029"/>
    </location>
</feature>
<dbReference type="SFLD" id="SFLDF00027">
    <property type="entry name" value="p-type_atpase"/>
    <property type="match status" value="1"/>
</dbReference>
<evidence type="ECO:0000256" key="5">
    <source>
        <dbReference type="ARBA" id="ARBA00022989"/>
    </source>
</evidence>
<dbReference type="InterPro" id="IPR018303">
    <property type="entry name" value="ATPase_P-typ_P_site"/>
</dbReference>
<dbReference type="Gene3D" id="2.70.150.10">
    <property type="entry name" value="Calcium-transporting ATPase, cytoplasmic transduction domain A"/>
    <property type="match status" value="1"/>
</dbReference>
<feature type="transmembrane region" description="Helical" evidence="7">
    <location>
        <begin position="477"/>
        <end position="496"/>
    </location>
</feature>
<feature type="transmembrane region" description="Helical" evidence="7">
    <location>
        <begin position="502"/>
        <end position="523"/>
    </location>
</feature>
<keyword evidence="4" id="KW-1278">Translocase</keyword>
<evidence type="ECO:0000256" key="1">
    <source>
        <dbReference type="ARBA" id="ARBA00004370"/>
    </source>
</evidence>
<dbReference type="SFLD" id="SFLDS00003">
    <property type="entry name" value="Haloacid_Dehalogenase"/>
    <property type="match status" value="1"/>
</dbReference>
<dbReference type="Gene3D" id="3.30.70.100">
    <property type="match status" value="1"/>
</dbReference>
<dbReference type="SUPFAM" id="SSF81665">
    <property type="entry name" value="Calcium ATPase, transmembrane domain M"/>
    <property type="match status" value="1"/>
</dbReference>
<dbReference type="NCBIfam" id="TIGR01494">
    <property type="entry name" value="ATPase_P-type"/>
    <property type="match status" value="1"/>
</dbReference>
<proteinExistence type="inferred from homology"/>
<dbReference type="InterPro" id="IPR036163">
    <property type="entry name" value="HMA_dom_sf"/>
</dbReference>
<accession>A0ABQ8NGR2</accession>
<feature type="transmembrane region" description="Helical" evidence="7">
    <location>
        <begin position="1135"/>
        <end position="1157"/>
    </location>
</feature>
<evidence type="ECO:0000259" key="11">
    <source>
        <dbReference type="Pfam" id="PF24534"/>
    </source>
</evidence>
<dbReference type="Pfam" id="PF00403">
    <property type="entry name" value="HMA"/>
    <property type="match status" value="1"/>
</dbReference>
<dbReference type="InterPro" id="IPR023214">
    <property type="entry name" value="HAD_sf"/>
</dbReference>
<keyword evidence="2 7" id="KW-0812">Transmembrane</keyword>
<sequence length="1165" mass="122951">MGSGCCSGGDCGGGQDTPGPTPPRHDGPSIESVQTNKNNNNNINNNNNDRNDEEDDQGCCGTEGCDGDKASRGFLEAADATAADDCDDETCCAADNASIAPSTKTLECCNTNEEHCDEKCIIAAAAAECEKTCDDDSAHDAASGHEHVHDQDGRHGTACNSHLAKAFEQYSAYLETARCICRSILERGLPAAACCNEQSQQTKLASSHKEKAKKHSKNKHGHTHGADGAHAETTAHGLHKHGHHGMKHRAKATKKTTVDHHHHHHRHNDQSIGQVKEVDEESDCCGSEHDIHTAQPFVEKHGAGLSSVRQGERDVEKDAAGLEHISLVVDGMTCSGCGNKMERTLKASSAAVSSVRVNFVMGSAEFSLDPSHGVKAEEIIRIVERGTGFRCARMSDGDQTIDVLVASVQASTALSELQLPGVTQVISVDKKRMRLTYDPAVVGPRTLLEKIGELSSGLAPNDDPSVSSGRKRLYDQLIKTCIAAVLTIPVLVLAWGKESVHVEPLTSAAVSIALATLVQMVAVPDFYKPAISALVHSGSVEMDMLVVISITAAYVYSLVAFGFRVAGRPLETEEFFETSTLLITLVLLGRLVAAFARMRAVAAVSLRSLQASTALLVGQKGEAPETEMDARLLQYGDRFKVLPHSTVPTDGIVTSGVSEVDESMLTGEAVPVPKERHDTVVAGTVNGSGTLVVQLTRLPGKNTVTDIAKLVEEAANSKPKIQDVADRVAGWFVPVVTVTAILVTVVWIIVGIKVRSFPADRAVADAVTYAVAVLAISCPCALGLAVPMVLVVAGGIAARGGVVIKSAESTERARKVTDVVFDKTGTITESELDMTEDEYPLNHLVTKTDAAAIARAVASGNKHPVSVAVAKHLEKHTAADLTDVHVVPGFGIEAKYKGFVVRAGNPHWTQTESHSTVARLQDQGMTIFAVSLADTPIAFYSLRTRLRVDAAAVVKQLQRRGISVHLVSGDQKRAVEAVAAQVGIPQSNVASQYTPAQKREYVAQLMAPASQQTQKQKQNQNQNQNQNQKPKVVMFVGDGTNDAVAVAQADVGVQLAAAGAPGGSKGASAAASEVTRGAADVVLLSGLGGVLFLLDISRSASLRMKFNFAWSAVYNVLAILLASGALVAVRIPPAYAGLGEIVSVLPVIIAAATMFAAKKGCADGS</sequence>
<evidence type="ECO:0000259" key="9">
    <source>
        <dbReference type="Pfam" id="PF00122"/>
    </source>
</evidence>
<dbReference type="PANTHER" id="PTHR46594">
    <property type="entry name" value="P-TYPE CATION-TRANSPORTING ATPASE"/>
    <property type="match status" value="1"/>
</dbReference>
<dbReference type="Pfam" id="PF00122">
    <property type="entry name" value="E1-E2_ATPase"/>
    <property type="match status" value="1"/>
</dbReference>
<dbReference type="PRINTS" id="PR00119">
    <property type="entry name" value="CATATPASE"/>
</dbReference>
<dbReference type="InterPro" id="IPR023298">
    <property type="entry name" value="ATPase_P-typ_TM_dom_sf"/>
</dbReference>
<feature type="compositionally biased region" description="Basic residues" evidence="8">
    <location>
        <begin position="237"/>
        <end position="267"/>
    </location>
</feature>
<dbReference type="NCBIfam" id="TIGR01511">
    <property type="entry name" value="ATPase-IB1_Cu"/>
    <property type="match status" value="1"/>
</dbReference>
<dbReference type="Gene3D" id="3.40.1110.10">
    <property type="entry name" value="Calcium-transporting ATPase, cytoplasmic domain N"/>
    <property type="match status" value="1"/>
</dbReference>
<dbReference type="InterPro" id="IPR027256">
    <property type="entry name" value="P-typ_ATPase_IB"/>
</dbReference>
<dbReference type="SUPFAM" id="SSF56784">
    <property type="entry name" value="HAD-like"/>
    <property type="match status" value="1"/>
</dbReference>
<feature type="transmembrane region" description="Helical" evidence="7">
    <location>
        <begin position="1108"/>
        <end position="1129"/>
    </location>
</feature>
<evidence type="ECO:0000256" key="3">
    <source>
        <dbReference type="ARBA" id="ARBA00022723"/>
    </source>
</evidence>
<keyword evidence="13" id="KW-1185">Reference proteome</keyword>
<dbReference type="PANTHER" id="PTHR46594:SF4">
    <property type="entry name" value="P-TYPE CATION-TRANSPORTING ATPASE"/>
    <property type="match status" value="1"/>
</dbReference>
<keyword evidence="7" id="KW-0067">ATP-binding</keyword>
<keyword evidence="5 7" id="KW-1133">Transmembrane helix</keyword>
<dbReference type="Gene3D" id="3.40.50.1000">
    <property type="entry name" value="HAD superfamily/HAD-like"/>
    <property type="match status" value="1"/>
</dbReference>
<dbReference type="SUPFAM" id="SSF55008">
    <property type="entry name" value="HMA, heavy metal-associated domain"/>
    <property type="match status" value="1"/>
</dbReference>
<dbReference type="SFLD" id="SFLDG00002">
    <property type="entry name" value="C1.7:_P-type_atpase_like"/>
    <property type="match status" value="1"/>
</dbReference>
<feature type="compositionally biased region" description="Low complexity" evidence="8">
    <location>
        <begin position="36"/>
        <end position="48"/>
    </location>
</feature>
<reference evidence="12" key="1">
    <citation type="submission" date="2021-01" db="EMBL/GenBank/DDBJ databases">
        <title>Deciphering the adaptive evolutionary patterns associated with biogeogrpahic diversity in the finger millet blast pathogen Magnaporthe oryzae in Eastern Africa.</title>
        <authorList>
            <person name="Onyema G."/>
            <person name="Shittu T.A."/>
            <person name="Dodsworth S."/>
            <person name="Devilliers S."/>
            <person name="Muthumeenakshi S."/>
            <person name="Sreenivasaprasad S."/>
        </authorList>
    </citation>
    <scope>NUCLEOTIDE SEQUENCE</scope>
    <source>
        <strain evidence="12">D15/s37</strain>
    </source>
</reference>
<feature type="transmembrane region" description="Helical" evidence="7">
    <location>
        <begin position="728"/>
        <end position="749"/>
    </location>
</feature>
<dbReference type="PROSITE" id="PS00154">
    <property type="entry name" value="ATPASE_E1_E2"/>
    <property type="match status" value="1"/>
</dbReference>
<feature type="compositionally biased region" description="Low complexity" evidence="8">
    <location>
        <begin position="1011"/>
        <end position="1029"/>
    </location>
</feature>
<keyword evidence="6 7" id="KW-0472">Membrane</keyword>
<comment type="caution">
    <text evidence="12">The sequence shown here is derived from an EMBL/GenBank/DDBJ whole genome shotgun (WGS) entry which is preliminary data.</text>
</comment>
<dbReference type="InterPro" id="IPR001757">
    <property type="entry name" value="P_typ_ATPase"/>
</dbReference>
<organism evidence="12 13">
    <name type="scientific">Pyricularia grisea</name>
    <name type="common">Crabgrass-specific blast fungus</name>
    <name type="synonym">Magnaporthe grisea</name>
    <dbReference type="NCBI Taxonomy" id="148305"/>
    <lineage>
        <taxon>Eukaryota</taxon>
        <taxon>Fungi</taxon>
        <taxon>Dikarya</taxon>
        <taxon>Ascomycota</taxon>
        <taxon>Pezizomycotina</taxon>
        <taxon>Sordariomycetes</taxon>
        <taxon>Sordariomycetidae</taxon>
        <taxon>Magnaporthales</taxon>
        <taxon>Pyriculariaceae</taxon>
        <taxon>Pyricularia</taxon>
    </lineage>
</organism>
<dbReference type="InterPro" id="IPR056236">
    <property type="entry name" value="HMA_PCA1"/>
</dbReference>
<keyword evidence="7" id="KW-0547">Nucleotide-binding</keyword>
<protein>
    <submittedName>
        <fullName evidence="12">Uncharacterized protein</fullName>
    </submittedName>
</protein>
<dbReference type="InterPro" id="IPR044492">
    <property type="entry name" value="P_typ_ATPase_HD_dom"/>
</dbReference>
<dbReference type="CDD" id="cd00371">
    <property type="entry name" value="HMA"/>
    <property type="match status" value="1"/>
</dbReference>
<feature type="domain" description="PCA1 HMA heavy metal-associated" evidence="11">
    <location>
        <begin position="394"/>
        <end position="461"/>
    </location>
</feature>
<feature type="domain" description="P-type ATPase A" evidence="9">
    <location>
        <begin position="624"/>
        <end position="712"/>
    </location>
</feature>
<dbReference type="InterPro" id="IPR008250">
    <property type="entry name" value="ATPase_P-typ_transduc_dom_A_sf"/>
</dbReference>
<evidence type="ECO:0000256" key="8">
    <source>
        <dbReference type="SAM" id="MobiDB-lite"/>
    </source>
</evidence>
<evidence type="ECO:0000313" key="13">
    <source>
        <dbReference type="Proteomes" id="UP001059893"/>
    </source>
</evidence>
<dbReference type="Proteomes" id="UP001059893">
    <property type="component" value="Unassembled WGS sequence"/>
</dbReference>
<dbReference type="EMBL" id="JABSND010000125">
    <property type="protein sequence ID" value="KAI6296826.1"/>
    <property type="molecule type" value="Genomic_DNA"/>
</dbReference>
<evidence type="ECO:0000256" key="2">
    <source>
        <dbReference type="ARBA" id="ARBA00022692"/>
    </source>
</evidence>
<dbReference type="InterPro" id="IPR059000">
    <property type="entry name" value="ATPase_P-type_domA"/>
</dbReference>
<feature type="compositionally biased region" description="Basic residues" evidence="8">
    <location>
        <begin position="210"/>
        <end position="223"/>
    </location>
</feature>
<dbReference type="InterPro" id="IPR023299">
    <property type="entry name" value="ATPase_P-typ_cyto_dom_N"/>
</dbReference>
<dbReference type="Pfam" id="PF00702">
    <property type="entry name" value="Hydrolase"/>
    <property type="match status" value="1"/>
</dbReference>
<comment type="similarity">
    <text evidence="7">Belongs to the cation transport ATPase (P-type) (TC 3.A.3) family. Type IB subfamily.</text>
</comment>